<reference evidence="3" key="1">
    <citation type="submission" date="2016-10" db="EMBL/GenBank/DDBJ databases">
        <authorList>
            <person name="Varghese N."/>
            <person name="Submissions S."/>
        </authorList>
    </citation>
    <scope>NUCLEOTIDE SEQUENCE [LARGE SCALE GENOMIC DNA]</scope>
    <source>
        <strain evidence="3">CGMCC 1.7738</strain>
    </source>
</reference>
<organism evidence="2 3">
    <name type="scientific">Halogranum rubrum</name>
    <dbReference type="NCBI Taxonomy" id="553466"/>
    <lineage>
        <taxon>Archaea</taxon>
        <taxon>Methanobacteriati</taxon>
        <taxon>Methanobacteriota</taxon>
        <taxon>Stenosarchaea group</taxon>
        <taxon>Halobacteria</taxon>
        <taxon>Halobacteriales</taxon>
        <taxon>Haloferacaceae</taxon>
    </lineage>
</organism>
<dbReference type="Gene3D" id="3.40.50.150">
    <property type="entry name" value="Vaccinia Virus protein VP39"/>
    <property type="match status" value="1"/>
</dbReference>
<sequence length="264" mass="28745">MTHARPTRTFAEACESVLREPDGEHSLYTTLAPLYDRMVLDAEEQDDYERHLRTLARHVPQTAETVLDVGCGVGGFLPFLEARFQHVVGVDAHAELLGFAARRAGHAMLVDGDVTDTDCALGRHFDAVVSLDSLTARFTDEELLACFQTVREHLEPDGVFVFDVVVDPVAVAEDAVGVYTGEGYRLERAVDVAPKPALPGVELRVDYRVTDIGGDRRATTKECISVRTFDVETVESALSTAGFGRVAVERDTGDEGTVVVVAQP</sequence>
<dbReference type="SUPFAM" id="SSF53335">
    <property type="entry name" value="S-adenosyl-L-methionine-dependent methyltransferases"/>
    <property type="match status" value="1"/>
</dbReference>
<dbReference type="AlphaFoldDB" id="A0A1I4CU54"/>
<dbReference type="InterPro" id="IPR029063">
    <property type="entry name" value="SAM-dependent_MTases_sf"/>
</dbReference>
<keyword evidence="2" id="KW-0808">Transferase</keyword>
<dbReference type="Gene3D" id="2.20.130.10">
    <property type="entry name" value="CAC2371-like domains"/>
    <property type="match status" value="1"/>
</dbReference>
<dbReference type="RefSeq" id="WP_089867423.1">
    <property type="nucleotide sequence ID" value="NZ_FOTC01000001.1"/>
</dbReference>
<accession>A0A1I4CU54</accession>
<dbReference type="STRING" id="553466.SAMN04487950_1378"/>
<proteinExistence type="predicted"/>
<keyword evidence="3" id="KW-1185">Reference proteome</keyword>
<dbReference type="InterPro" id="IPR041698">
    <property type="entry name" value="Methyltransf_25"/>
</dbReference>
<dbReference type="CDD" id="cd02440">
    <property type="entry name" value="AdoMet_MTases"/>
    <property type="match status" value="1"/>
</dbReference>
<protein>
    <submittedName>
        <fullName evidence="2">Methyltransferase domain-containing protein</fullName>
    </submittedName>
</protein>
<evidence type="ECO:0000313" key="2">
    <source>
        <dbReference type="EMBL" id="SFK84140.1"/>
    </source>
</evidence>
<dbReference type="EMBL" id="FOTC01000001">
    <property type="protein sequence ID" value="SFK84140.1"/>
    <property type="molecule type" value="Genomic_DNA"/>
</dbReference>
<dbReference type="Proteomes" id="UP000199607">
    <property type="component" value="Unassembled WGS sequence"/>
</dbReference>
<dbReference type="Pfam" id="PF13649">
    <property type="entry name" value="Methyltransf_25"/>
    <property type="match status" value="1"/>
</dbReference>
<dbReference type="PANTHER" id="PTHR43464">
    <property type="entry name" value="METHYLTRANSFERASE"/>
    <property type="match status" value="1"/>
</dbReference>
<dbReference type="GO" id="GO:0008168">
    <property type="term" value="F:methyltransferase activity"/>
    <property type="evidence" value="ECO:0007669"/>
    <property type="project" value="UniProtKB-KW"/>
</dbReference>
<evidence type="ECO:0000259" key="1">
    <source>
        <dbReference type="Pfam" id="PF13649"/>
    </source>
</evidence>
<name>A0A1I4CU54_9EURY</name>
<feature type="domain" description="Methyltransferase" evidence="1">
    <location>
        <begin position="66"/>
        <end position="158"/>
    </location>
</feature>
<keyword evidence="2" id="KW-0489">Methyltransferase</keyword>
<dbReference type="GO" id="GO:0032259">
    <property type="term" value="P:methylation"/>
    <property type="evidence" value="ECO:0007669"/>
    <property type="project" value="UniProtKB-KW"/>
</dbReference>
<evidence type="ECO:0000313" key="3">
    <source>
        <dbReference type="Proteomes" id="UP000199607"/>
    </source>
</evidence>
<gene>
    <name evidence="2" type="ORF">SAMN04487950_1378</name>
</gene>
<dbReference type="PANTHER" id="PTHR43464:SF75">
    <property type="entry name" value="METHYLTRANSFERASE TYPE 11"/>
    <property type="match status" value="1"/>
</dbReference>